<dbReference type="Gene3D" id="3.40.366.10">
    <property type="entry name" value="Malonyl-Coenzyme A Acyl Carrier Protein, domain 2"/>
    <property type="match status" value="1"/>
</dbReference>
<reference evidence="6 7" key="1">
    <citation type="submission" date="2020-07" db="EMBL/GenBank/DDBJ databases">
        <title>Thermogemmata thermophila gen. nov., sp. nov., a novel moderate thermophilic planctomycete from a Kamchatka hot spring.</title>
        <authorList>
            <person name="Elcheninov A.G."/>
            <person name="Podosokorskaya O.A."/>
            <person name="Kovaleva O.L."/>
            <person name="Novikov A."/>
            <person name="Bonch-Osmolovskaya E.A."/>
            <person name="Toshchakov S.V."/>
            <person name="Kublanov I.V."/>
        </authorList>
    </citation>
    <scope>NUCLEOTIDE SEQUENCE [LARGE SCALE GENOMIC DNA]</scope>
    <source>
        <strain evidence="6 7">2918</strain>
    </source>
</reference>
<dbReference type="SUPFAM" id="SSF53901">
    <property type="entry name" value="Thiolase-like"/>
    <property type="match status" value="1"/>
</dbReference>
<dbReference type="InterPro" id="IPR014031">
    <property type="entry name" value="Ketoacyl_synth_C"/>
</dbReference>
<dbReference type="InterPro" id="IPR052568">
    <property type="entry name" value="PKS-FAS_Synthase"/>
</dbReference>
<evidence type="ECO:0000313" key="7">
    <source>
        <dbReference type="Proteomes" id="UP000542342"/>
    </source>
</evidence>
<dbReference type="Gene3D" id="3.30.70.250">
    <property type="entry name" value="Malonyl-CoA ACP transacylase, ACP-binding"/>
    <property type="match status" value="1"/>
</dbReference>
<sequence length="1349" mass="141885">MANRSEPLAVIGIGCLFPAGSRDASWYWAAIKGGVDGIAEVPPSRWSVASLEEYYDSDPKAADRTYARRGAFLEAVEFDPLAFGIAPRDLEATDSTQLLALVAAQQALADAGIEVVDERRDSVTAGDRRRIRRDRVAVILGVTGPQELVIPLGARLAYPQWRRGMQAAGIAPEQIEEAVRRIGEQFVSWQENSFPGLLGNVVAGRIANRLNLGGTNCVVDAACASALAAVEMAALELETGRADVVITGGCDTFSDIFMYMCFSKTPALSRTGDARPFDADGDGTILGEGLGLVVLKRLGDAVAAGDRIYAVVRGIGSSSDGRGTAIYAPSAEGQQRCLRSAYERAGISPVTVELVEAHGTGTRVGDATEAQALIAVYQQAASQQAASRRTRPWCALGSVKSQIGHTKAAAGAASLIKAVLALYHKVLPPTLKVRQPVEPLRAPDCPFYLNTTLRPWLPRAEHPRRAAVSAFGFGGSNFHAVLEEYSPCKTAPDWTGQVEILPLAGESLEDLRAAVAQLPDHVDELFLQAAQARQQWKPTASFRLLLVLTRQGPPSRRQWLNQVWQRLPEAAQQRQLTVRPGAYLGYGAVPGGLAILFPGQGSQYVGMLRELACLFPEMLESLAQANAVCGEEDGWRLSDRIYPPAAFDDSSRQQQTAELRATEWAQPALGAIGWGAWRVLRERFGLAASAWAGHSYGELVALAAAGCYTPETLYRLSRERGRLLAAAGQCTPGGMLAVRASRDVLEQWIAQHQWQVVVANRNGPEQQVLSGPLTEIERTAAFLQRQGVGCVRLAVSGAFHSPWVQSAVEPFHRLLNACDIQIPQGRVYANATAAPYPPNPAGVRTLLAEQLVRPVAFQEQVQRMLQDGLRCFVEVGPGTVLTRLVNTIIRSTGAAEAVALPLDASAGQGSGVEDLAHLLAQVAALGYPLHLEAWERESRCRPLRQQTPRGRWTVSISGANYVAPKAASAVPASPPPASSAPSAAPVPAASGPAASSLLPPSRPDPAPASLPCATLPSSALATPSAAPTQPSVLTPSAPPPALASAPPSAVSSPANTLKQPSFPKSLFPGTTTMDHTRIDPSAPARNTDPPRDAPRTSPVAVPAAADYVRTGSDPGADCRRHSETAPASAGGSVAAGGGSSDGDARPGVPVTRSADPWHQLLQLTWQSLALVQRIQEQTAALHKQFLDAQETAQRTLLALLEQQRQLWGGGVPLSVPSSLSGSDGVPAGAASPGQMAPASPAPVSASRLLEMSAKPPSASLPAEVAASSSSSVLAGDRADTPPLDSRQSVQPVREIQRPEMSPPKMAPVPVAVSPSASSPTAPVTPVPVPAPASAPAPASQPVLDSGSVA</sequence>
<dbReference type="SMART" id="SM00827">
    <property type="entry name" value="PKS_AT"/>
    <property type="match status" value="1"/>
</dbReference>
<dbReference type="InterPro" id="IPR014030">
    <property type="entry name" value="Ketoacyl_synth_N"/>
</dbReference>
<dbReference type="SUPFAM" id="SSF52151">
    <property type="entry name" value="FabD/lysophospholipase-like"/>
    <property type="match status" value="1"/>
</dbReference>
<dbReference type="EMBL" id="JACEFB010000011">
    <property type="protein sequence ID" value="MBA2227221.1"/>
    <property type="molecule type" value="Genomic_DNA"/>
</dbReference>
<dbReference type="Proteomes" id="UP000542342">
    <property type="component" value="Unassembled WGS sequence"/>
</dbReference>
<evidence type="ECO:0000313" key="6">
    <source>
        <dbReference type="EMBL" id="MBA2227221.1"/>
    </source>
</evidence>
<feature type="region of interest" description="Disordered" evidence="4">
    <location>
        <begin position="1270"/>
        <end position="1349"/>
    </location>
</feature>
<dbReference type="PANTHER" id="PTHR43074">
    <property type="entry name" value="OMEGA-3 POLYUNSATURATED FATTY ACID SYNTHASE PFAB-RELATED"/>
    <property type="match status" value="1"/>
</dbReference>
<dbReference type="InterPro" id="IPR016035">
    <property type="entry name" value="Acyl_Trfase/lysoPLipase"/>
</dbReference>
<dbReference type="InterPro" id="IPR016039">
    <property type="entry name" value="Thiolase-like"/>
</dbReference>
<dbReference type="Pfam" id="PF02801">
    <property type="entry name" value="Ketoacyl-synt_C"/>
    <property type="match status" value="1"/>
</dbReference>
<evidence type="ECO:0000256" key="3">
    <source>
        <dbReference type="ARBA" id="ARBA00022679"/>
    </source>
</evidence>
<dbReference type="GO" id="GO:0004315">
    <property type="term" value="F:3-oxoacyl-[acyl-carrier-protein] synthase activity"/>
    <property type="evidence" value="ECO:0007669"/>
    <property type="project" value="InterPro"/>
</dbReference>
<keyword evidence="6" id="KW-0012">Acyltransferase</keyword>
<dbReference type="InterPro" id="IPR014043">
    <property type="entry name" value="Acyl_transferase_dom"/>
</dbReference>
<feature type="region of interest" description="Disordered" evidence="4">
    <location>
        <begin position="967"/>
        <end position="1152"/>
    </location>
</feature>
<dbReference type="Gene3D" id="3.40.47.10">
    <property type="match status" value="1"/>
</dbReference>
<keyword evidence="1" id="KW-0596">Phosphopantetheine</keyword>
<dbReference type="InterPro" id="IPR018201">
    <property type="entry name" value="Ketoacyl_synth_AS"/>
</dbReference>
<dbReference type="Pfam" id="PF00109">
    <property type="entry name" value="ketoacyl-synt"/>
    <property type="match status" value="1"/>
</dbReference>
<feature type="compositionally biased region" description="Pro residues" evidence="4">
    <location>
        <begin position="1322"/>
        <end position="1334"/>
    </location>
</feature>
<dbReference type="GO" id="GO:0006633">
    <property type="term" value="P:fatty acid biosynthetic process"/>
    <property type="evidence" value="ECO:0007669"/>
    <property type="project" value="InterPro"/>
</dbReference>
<organism evidence="6 7">
    <name type="scientific">Thermogemmata fonticola</name>
    <dbReference type="NCBI Taxonomy" id="2755323"/>
    <lineage>
        <taxon>Bacteria</taxon>
        <taxon>Pseudomonadati</taxon>
        <taxon>Planctomycetota</taxon>
        <taxon>Planctomycetia</taxon>
        <taxon>Gemmatales</taxon>
        <taxon>Gemmataceae</taxon>
        <taxon>Thermogemmata</taxon>
    </lineage>
</organism>
<name>A0A7V8VFW0_9BACT</name>
<dbReference type="InterPro" id="IPR020841">
    <property type="entry name" value="PKS_Beta-ketoAc_synthase_dom"/>
</dbReference>
<proteinExistence type="predicted"/>
<dbReference type="CDD" id="cd00833">
    <property type="entry name" value="PKS"/>
    <property type="match status" value="1"/>
</dbReference>
<feature type="compositionally biased region" description="Low complexity" evidence="4">
    <location>
        <begin position="979"/>
        <end position="999"/>
    </location>
</feature>
<feature type="region of interest" description="Disordered" evidence="4">
    <location>
        <begin position="1218"/>
        <end position="1243"/>
    </location>
</feature>
<comment type="caution">
    <text evidence="6">The sequence shown here is derived from an EMBL/GenBank/DDBJ whole genome shotgun (WGS) entry which is preliminary data.</text>
</comment>
<evidence type="ECO:0000256" key="2">
    <source>
        <dbReference type="ARBA" id="ARBA00022553"/>
    </source>
</evidence>
<dbReference type="PROSITE" id="PS52004">
    <property type="entry name" value="KS3_2"/>
    <property type="match status" value="1"/>
</dbReference>
<feature type="compositionally biased region" description="Low complexity" evidence="4">
    <location>
        <begin position="1042"/>
        <end position="1054"/>
    </location>
</feature>
<evidence type="ECO:0000256" key="1">
    <source>
        <dbReference type="ARBA" id="ARBA00022450"/>
    </source>
</evidence>
<accession>A0A7V8VFW0</accession>
<feature type="non-terminal residue" evidence="6">
    <location>
        <position position="1349"/>
    </location>
</feature>
<keyword evidence="7" id="KW-1185">Reference proteome</keyword>
<dbReference type="PROSITE" id="PS00606">
    <property type="entry name" value="KS3_1"/>
    <property type="match status" value="1"/>
</dbReference>
<dbReference type="SUPFAM" id="SSF55048">
    <property type="entry name" value="Probable ACP-binding domain of malonyl-CoA ACP transacylase"/>
    <property type="match status" value="1"/>
</dbReference>
<evidence type="ECO:0000259" key="5">
    <source>
        <dbReference type="PROSITE" id="PS52004"/>
    </source>
</evidence>
<dbReference type="RefSeq" id="WP_194539075.1">
    <property type="nucleotide sequence ID" value="NZ_JACEFB010000011.1"/>
</dbReference>
<feature type="domain" description="Ketosynthase family 3 (KS3)" evidence="5">
    <location>
        <begin position="5"/>
        <end position="484"/>
    </location>
</feature>
<dbReference type="PANTHER" id="PTHR43074:SF1">
    <property type="entry name" value="BETA-KETOACYL SYNTHASE FAMILY PROTEIN-RELATED"/>
    <property type="match status" value="1"/>
</dbReference>
<dbReference type="SMART" id="SM00825">
    <property type="entry name" value="PKS_KS"/>
    <property type="match status" value="1"/>
</dbReference>
<keyword evidence="3 6" id="KW-0808">Transferase</keyword>
<protein>
    <submittedName>
        <fullName evidence="6">Acyltransferase domain-containing protein</fullName>
    </submittedName>
</protein>
<dbReference type="InterPro" id="IPR016036">
    <property type="entry name" value="Malonyl_transacylase_ACP-bd"/>
</dbReference>
<feature type="compositionally biased region" description="Low complexity" evidence="4">
    <location>
        <begin position="1307"/>
        <end position="1321"/>
    </location>
</feature>
<evidence type="ECO:0000256" key="4">
    <source>
        <dbReference type="SAM" id="MobiDB-lite"/>
    </source>
</evidence>
<feature type="compositionally biased region" description="Low complexity" evidence="4">
    <location>
        <begin position="1009"/>
        <end position="1035"/>
    </location>
</feature>
<gene>
    <name evidence="6" type="ORF">H0921_13750</name>
</gene>
<dbReference type="InterPro" id="IPR001227">
    <property type="entry name" value="Ac_transferase_dom_sf"/>
</dbReference>
<dbReference type="Pfam" id="PF00698">
    <property type="entry name" value="Acyl_transf_1"/>
    <property type="match status" value="1"/>
</dbReference>
<keyword evidence="2" id="KW-0597">Phosphoprotein</keyword>